<feature type="transmembrane region" description="Helical" evidence="3">
    <location>
        <begin position="452"/>
        <end position="475"/>
    </location>
</feature>
<evidence type="ECO:0000256" key="3">
    <source>
        <dbReference type="SAM" id="Phobius"/>
    </source>
</evidence>
<dbReference type="KEGG" id="fcy:FRACYDRAFT_235123"/>
<dbReference type="SUPFAM" id="SSF103473">
    <property type="entry name" value="MFS general substrate transporter"/>
    <property type="match status" value="2"/>
</dbReference>
<feature type="transmembrane region" description="Helical" evidence="3">
    <location>
        <begin position="609"/>
        <end position="632"/>
    </location>
</feature>
<dbReference type="Gene3D" id="1.20.1250.20">
    <property type="entry name" value="MFS general substrate transporter like domains"/>
    <property type="match status" value="2"/>
</dbReference>
<feature type="transmembrane region" description="Helical" evidence="3">
    <location>
        <begin position="521"/>
        <end position="539"/>
    </location>
</feature>
<protein>
    <submittedName>
        <fullName evidence="4">MFS general substrate transporter</fullName>
    </submittedName>
</protein>
<dbReference type="InParanoid" id="A0A1E7FTQ1"/>
<dbReference type="GO" id="GO:0005886">
    <property type="term" value="C:plasma membrane"/>
    <property type="evidence" value="ECO:0007669"/>
    <property type="project" value="TreeGrafter"/>
</dbReference>
<dbReference type="PANTHER" id="PTHR11328:SF28">
    <property type="entry name" value="MAJOR FACILITATOR SUPERFAMILY DOMAIN-CONTAINING PROTEIN 12"/>
    <property type="match status" value="1"/>
</dbReference>
<feature type="transmembrane region" description="Helical" evidence="3">
    <location>
        <begin position="305"/>
        <end position="324"/>
    </location>
</feature>
<proteinExistence type="inferred from homology"/>
<dbReference type="EMBL" id="KV784354">
    <property type="protein sequence ID" value="OEU21497.1"/>
    <property type="molecule type" value="Genomic_DNA"/>
</dbReference>
<name>A0A1E7FTQ1_9STRA</name>
<gene>
    <name evidence="4" type="ORF">FRACYDRAFT_235123</name>
</gene>
<dbReference type="InterPro" id="IPR039672">
    <property type="entry name" value="MFS_2"/>
</dbReference>
<dbReference type="Pfam" id="PF07690">
    <property type="entry name" value="MFS_1"/>
    <property type="match status" value="1"/>
</dbReference>
<dbReference type="AlphaFoldDB" id="A0A1E7FTQ1"/>
<evidence type="ECO:0000313" key="5">
    <source>
        <dbReference type="Proteomes" id="UP000095751"/>
    </source>
</evidence>
<dbReference type="GO" id="GO:0008643">
    <property type="term" value="P:carbohydrate transport"/>
    <property type="evidence" value="ECO:0007669"/>
    <property type="project" value="InterPro"/>
</dbReference>
<evidence type="ECO:0000256" key="1">
    <source>
        <dbReference type="ARBA" id="ARBA00008335"/>
    </source>
</evidence>
<feature type="transmembrane region" description="Helical" evidence="3">
    <location>
        <begin position="203"/>
        <end position="228"/>
    </location>
</feature>
<dbReference type="GO" id="GO:0015293">
    <property type="term" value="F:symporter activity"/>
    <property type="evidence" value="ECO:0007669"/>
    <property type="project" value="InterPro"/>
</dbReference>
<feature type="transmembrane region" description="Helical" evidence="3">
    <location>
        <begin position="249"/>
        <end position="273"/>
    </location>
</feature>
<keyword evidence="5" id="KW-1185">Reference proteome</keyword>
<keyword evidence="3" id="KW-0812">Transmembrane</keyword>
<feature type="region of interest" description="Disordered" evidence="2">
    <location>
        <begin position="332"/>
        <end position="407"/>
    </location>
</feature>
<dbReference type="OrthoDB" id="1730117at2759"/>
<evidence type="ECO:0000256" key="2">
    <source>
        <dbReference type="SAM" id="MobiDB-lite"/>
    </source>
</evidence>
<accession>A0A1E7FTQ1</accession>
<keyword evidence="3" id="KW-0472">Membrane</keyword>
<feature type="transmembrane region" description="Helical" evidence="3">
    <location>
        <begin position="481"/>
        <end position="501"/>
    </location>
</feature>
<dbReference type="PANTHER" id="PTHR11328">
    <property type="entry name" value="MAJOR FACILITATOR SUPERFAMILY DOMAIN-CONTAINING PROTEIN"/>
    <property type="match status" value="1"/>
</dbReference>
<dbReference type="InterPro" id="IPR036259">
    <property type="entry name" value="MFS_trans_sf"/>
</dbReference>
<evidence type="ECO:0000313" key="4">
    <source>
        <dbReference type="EMBL" id="OEU21497.1"/>
    </source>
</evidence>
<organism evidence="4 5">
    <name type="scientific">Fragilariopsis cylindrus CCMP1102</name>
    <dbReference type="NCBI Taxonomy" id="635003"/>
    <lineage>
        <taxon>Eukaryota</taxon>
        <taxon>Sar</taxon>
        <taxon>Stramenopiles</taxon>
        <taxon>Ochrophyta</taxon>
        <taxon>Bacillariophyta</taxon>
        <taxon>Bacillariophyceae</taxon>
        <taxon>Bacillariophycidae</taxon>
        <taxon>Bacillariales</taxon>
        <taxon>Bacillariaceae</taxon>
        <taxon>Fragilariopsis</taxon>
    </lineage>
</organism>
<feature type="compositionally biased region" description="Polar residues" evidence="2">
    <location>
        <begin position="380"/>
        <end position="389"/>
    </location>
</feature>
<feature type="region of interest" description="Disordered" evidence="2">
    <location>
        <begin position="12"/>
        <end position="42"/>
    </location>
</feature>
<reference evidence="4 5" key="1">
    <citation type="submission" date="2016-09" db="EMBL/GenBank/DDBJ databases">
        <title>Extensive genetic diversity and differential bi-allelic expression allows diatom success in the polar Southern Ocean.</title>
        <authorList>
            <consortium name="DOE Joint Genome Institute"/>
            <person name="Mock T."/>
            <person name="Otillar R.P."/>
            <person name="Strauss J."/>
            <person name="Dupont C."/>
            <person name="Frickenhaus S."/>
            <person name="Maumus F."/>
            <person name="Mcmullan M."/>
            <person name="Sanges R."/>
            <person name="Schmutz J."/>
            <person name="Toseland A."/>
            <person name="Valas R."/>
            <person name="Veluchamy A."/>
            <person name="Ward B.J."/>
            <person name="Allen A."/>
            <person name="Barry K."/>
            <person name="Falciatore A."/>
            <person name="Ferrante M."/>
            <person name="Fortunato A.E."/>
            <person name="Gloeckner G."/>
            <person name="Gruber A."/>
            <person name="Hipkin R."/>
            <person name="Janech M."/>
            <person name="Kroth P."/>
            <person name="Leese F."/>
            <person name="Lindquist E."/>
            <person name="Lyon B.R."/>
            <person name="Martin J."/>
            <person name="Mayer C."/>
            <person name="Parker M."/>
            <person name="Quesneville H."/>
            <person name="Raymond J."/>
            <person name="Uhlig C."/>
            <person name="Valentin K.U."/>
            <person name="Worden A.Z."/>
            <person name="Armbrust E.V."/>
            <person name="Bowler C."/>
            <person name="Green B."/>
            <person name="Moulton V."/>
            <person name="Van Oosterhout C."/>
            <person name="Grigoriev I."/>
        </authorList>
    </citation>
    <scope>NUCLEOTIDE SEQUENCE [LARGE SCALE GENOMIC DNA]</scope>
    <source>
        <strain evidence="4 5">CCMP1102</strain>
    </source>
</reference>
<sequence length="641" mass="68946">MEESKPLLLLQSSIDGDVDDGSRNSSSGSIGSSNKSDNSNVSCNSSSSSSISNLVKLGYSFGHAQNDLCGAMYFSYLLVFLEGIGLSPSDAGNVLIVGQVVDGMCTPIVGYISDRWDGLHFLDHTHHSHDDHDGKKIITSTCKYEGLVGREDHFWGLAGRRKTWYIGGLFLTTSTFWMLFTPIPIDETASDDELSSSSSSSSFIMGLLSHHRVICYAIANSLFQAGWASVQVAHMSMVPEMTSILSERCFLNSIRYAVTVATSITIYILVYLISASDNDNDNDHTSTTTSSQQQHQDLLLKLQKISYIVLLAGALMGIAFVVMVNETPQKHKKKNNIAGSKITSTTTSSSADKTTHKVDTNNNNDVAIVGYGSDGGDQMDISTHSNSIRSRNRDRGQTTQPPQPKSLGDWLLRTPGFAGVTANYALSRLCGNVIQLYLPFFVLQSMPWDTSAVATVPLMAYVGMIASSVVAPRVSTMVKDAAWLCLGATLIIAIGSALLLFGFDSSSSSNNSISNNTTNTYVVFLSSTFLGFGCAQLMVTSQTQVGELVGNDTNGGIVFGLASLCDKFSTGVVIYFVQRFVESISSSSSLSGDNINDSNNTNVVSLGDMYQYTAAGGPIICAVLACLSLWTVPISIRDRRH</sequence>
<keyword evidence="3" id="KW-1133">Transmembrane helix</keyword>
<dbReference type="Proteomes" id="UP000095751">
    <property type="component" value="Unassembled WGS sequence"/>
</dbReference>
<dbReference type="InterPro" id="IPR011701">
    <property type="entry name" value="MFS"/>
</dbReference>
<feature type="compositionally biased region" description="Low complexity" evidence="2">
    <location>
        <begin position="23"/>
        <end position="42"/>
    </location>
</feature>
<feature type="transmembrane region" description="Helical" evidence="3">
    <location>
        <begin position="164"/>
        <end position="183"/>
    </location>
</feature>
<comment type="similarity">
    <text evidence="1">Belongs to the major facilitator superfamily.</text>
</comment>